<name>A0ABT4CWH8_9CLOT</name>
<organism evidence="1 2">
    <name type="scientific">Clostridium aestuarii</name>
    <dbReference type="NCBI Taxonomy" id="338193"/>
    <lineage>
        <taxon>Bacteria</taxon>
        <taxon>Bacillati</taxon>
        <taxon>Bacillota</taxon>
        <taxon>Clostridia</taxon>
        <taxon>Eubacteriales</taxon>
        <taxon>Clostridiaceae</taxon>
        <taxon>Clostridium</taxon>
    </lineage>
</organism>
<gene>
    <name evidence="1" type="ORF">OW763_03195</name>
</gene>
<keyword evidence="2" id="KW-1185">Reference proteome</keyword>
<comment type="caution">
    <text evidence="1">The sequence shown here is derived from an EMBL/GenBank/DDBJ whole genome shotgun (WGS) entry which is preliminary data.</text>
</comment>
<dbReference type="RefSeq" id="WP_268039614.1">
    <property type="nucleotide sequence ID" value="NZ_JAPQER010000001.1"/>
</dbReference>
<proteinExistence type="predicted"/>
<dbReference type="EMBL" id="JAPQER010000001">
    <property type="protein sequence ID" value="MCY6483362.1"/>
    <property type="molecule type" value="Genomic_DNA"/>
</dbReference>
<dbReference type="Proteomes" id="UP001078443">
    <property type="component" value="Unassembled WGS sequence"/>
</dbReference>
<protein>
    <submittedName>
        <fullName evidence="1">Uncharacterized protein</fullName>
    </submittedName>
</protein>
<accession>A0ABT4CWH8</accession>
<sequence length="47" mass="5735">MQKEYIESKIKDVNLTEDEQKRLKELEKILNNEIDTNDYLMAIKRYS</sequence>
<reference evidence="1" key="1">
    <citation type="submission" date="2022-12" db="EMBL/GenBank/DDBJ databases">
        <authorList>
            <person name="Wang J."/>
        </authorList>
    </citation>
    <scope>NUCLEOTIDE SEQUENCE</scope>
    <source>
        <strain evidence="1">HY-45-18</strain>
    </source>
</reference>
<evidence type="ECO:0000313" key="2">
    <source>
        <dbReference type="Proteomes" id="UP001078443"/>
    </source>
</evidence>
<evidence type="ECO:0000313" key="1">
    <source>
        <dbReference type="EMBL" id="MCY6483362.1"/>
    </source>
</evidence>